<keyword evidence="3" id="KW-1185">Reference proteome</keyword>
<name>A0ABW9J396_9SPHI</name>
<accession>A0ABW9J396</accession>
<dbReference type="PANTHER" id="PTHR34585:SF22">
    <property type="entry name" value="HELIX-TURN-HELIX DOMAIN-CONTAINING PROTEIN"/>
    <property type="match status" value="1"/>
</dbReference>
<dbReference type="RefSeq" id="WP_138722149.1">
    <property type="nucleotide sequence ID" value="NZ_SSHJ02000005.1"/>
</dbReference>
<proteinExistence type="predicted"/>
<sequence>MQKELFKYLDAIVQLQQALLDALLGIKPIAGEEEWLDNADMKQLLKISDATLYRLRKSGQLLSKKIGGKWFYAKSAIVSSIKQERKP</sequence>
<evidence type="ECO:0000313" key="3">
    <source>
        <dbReference type="Proteomes" id="UP001517247"/>
    </source>
</evidence>
<protein>
    <submittedName>
        <fullName evidence="2">Helix-turn-helix domain-containing protein</fullName>
    </submittedName>
</protein>
<reference evidence="2 3" key="1">
    <citation type="submission" date="2024-12" db="EMBL/GenBank/DDBJ databases">
        <authorList>
            <person name="Hu S."/>
        </authorList>
    </citation>
    <scope>NUCLEOTIDE SEQUENCE [LARGE SCALE GENOMIC DNA]</scope>
    <source>
        <strain evidence="2 3">THG-T11</strain>
    </source>
</reference>
<evidence type="ECO:0000259" key="1">
    <source>
        <dbReference type="Pfam" id="PF12728"/>
    </source>
</evidence>
<gene>
    <name evidence="2" type="ORF">E6A44_005420</name>
</gene>
<comment type="caution">
    <text evidence="2">The sequence shown here is derived from an EMBL/GenBank/DDBJ whole genome shotgun (WGS) entry which is preliminary data.</text>
</comment>
<feature type="domain" description="Helix-turn-helix" evidence="1">
    <location>
        <begin position="35"/>
        <end position="83"/>
    </location>
</feature>
<dbReference type="EMBL" id="SSHJ02000005">
    <property type="protein sequence ID" value="MFN0255002.1"/>
    <property type="molecule type" value="Genomic_DNA"/>
</dbReference>
<dbReference type="InterPro" id="IPR041657">
    <property type="entry name" value="HTH_17"/>
</dbReference>
<dbReference type="PANTHER" id="PTHR34585">
    <property type="match status" value="1"/>
</dbReference>
<dbReference type="Pfam" id="PF12728">
    <property type="entry name" value="HTH_17"/>
    <property type="match status" value="1"/>
</dbReference>
<evidence type="ECO:0000313" key="2">
    <source>
        <dbReference type="EMBL" id="MFN0255002.1"/>
    </source>
</evidence>
<dbReference type="Proteomes" id="UP001517247">
    <property type="component" value="Unassembled WGS sequence"/>
</dbReference>
<organism evidence="2 3">
    <name type="scientific">Pedobacter ureilyticus</name>
    <dbReference type="NCBI Taxonomy" id="1393051"/>
    <lineage>
        <taxon>Bacteria</taxon>
        <taxon>Pseudomonadati</taxon>
        <taxon>Bacteroidota</taxon>
        <taxon>Sphingobacteriia</taxon>
        <taxon>Sphingobacteriales</taxon>
        <taxon>Sphingobacteriaceae</taxon>
        <taxon>Pedobacter</taxon>
    </lineage>
</organism>